<dbReference type="GO" id="GO:0071209">
    <property type="term" value="F:U7 snRNA binding"/>
    <property type="evidence" value="ECO:0007669"/>
    <property type="project" value="TreeGrafter"/>
</dbReference>
<dbReference type="Proteomes" id="UP000318571">
    <property type="component" value="Chromosome 3"/>
</dbReference>
<protein>
    <recommendedName>
        <fullName evidence="2">Sm domain-containing protein</fullName>
    </recommendedName>
</protein>
<feature type="region of interest" description="Disordered" evidence="1">
    <location>
        <begin position="97"/>
        <end position="119"/>
    </location>
</feature>
<dbReference type="AlphaFoldDB" id="A0A553P7E5"/>
<accession>A0A553P7E5</accession>
<dbReference type="InterPro" id="IPR052840">
    <property type="entry name" value="U7_snRNA_Sm-like"/>
</dbReference>
<dbReference type="CDD" id="cd01733">
    <property type="entry name" value="LSm10"/>
    <property type="match status" value="1"/>
</dbReference>
<proteinExistence type="predicted"/>
<comment type="caution">
    <text evidence="3">The sequence shown here is derived from an EMBL/GenBank/DDBJ whole genome shotgun (WGS) entry which is preliminary data.</text>
</comment>
<dbReference type="PANTHER" id="PTHR21196:SF1">
    <property type="entry name" value="U7 SNRNA-ASSOCIATED SM-LIKE PROTEIN LSM10"/>
    <property type="match status" value="1"/>
</dbReference>
<dbReference type="GO" id="GO:0016604">
    <property type="term" value="C:nuclear body"/>
    <property type="evidence" value="ECO:0007669"/>
    <property type="project" value="TreeGrafter"/>
</dbReference>
<organism evidence="3 4">
    <name type="scientific">Tigriopus californicus</name>
    <name type="common">Marine copepod</name>
    <dbReference type="NCBI Taxonomy" id="6832"/>
    <lineage>
        <taxon>Eukaryota</taxon>
        <taxon>Metazoa</taxon>
        <taxon>Ecdysozoa</taxon>
        <taxon>Arthropoda</taxon>
        <taxon>Crustacea</taxon>
        <taxon>Multicrustacea</taxon>
        <taxon>Hexanauplia</taxon>
        <taxon>Copepoda</taxon>
        <taxon>Harpacticoida</taxon>
        <taxon>Harpacticidae</taxon>
        <taxon>Tigriopus</taxon>
    </lineage>
</organism>
<dbReference type="STRING" id="6832.A0A553P7E5"/>
<reference evidence="3 4" key="1">
    <citation type="journal article" date="2018" name="Nat. Ecol. Evol.">
        <title>Genomic signatures of mitonuclear coevolution across populations of Tigriopus californicus.</title>
        <authorList>
            <person name="Barreto F.S."/>
            <person name="Watson E.T."/>
            <person name="Lima T.G."/>
            <person name="Willett C.S."/>
            <person name="Edmands S."/>
            <person name="Li W."/>
            <person name="Burton R.S."/>
        </authorList>
    </citation>
    <scope>NUCLEOTIDE SEQUENCE [LARGE SCALE GENOMIC DNA]</scope>
    <source>
        <strain evidence="3 4">San Diego</strain>
    </source>
</reference>
<dbReference type="Gene3D" id="2.30.30.100">
    <property type="match status" value="1"/>
</dbReference>
<dbReference type="OMA" id="IADGHMT"/>
<keyword evidence="4" id="KW-1185">Reference proteome</keyword>
<dbReference type="PANTHER" id="PTHR21196">
    <property type="entry name" value="U7 SNRNA-ASSOCIATED SM-LIKE PROTEIN LSM10"/>
    <property type="match status" value="1"/>
</dbReference>
<dbReference type="SUPFAM" id="SSF50182">
    <property type="entry name" value="Sm-like ribonucleoproteins"/>
    <property type="match status" value="1"/>
</dbReference>
<dbReference type="EMBL" id="VCGU01000007">
    <property type="protein sequence ID" value="TRY73593.1"/>
    <property type="molecule type" value="Genomic_DNA"/>
</dbReference>
<evidence type="ECO:0000313" key="3">
    <source>
        <dbReference type="EMBL" id="TRY73593.1"/>
    </source>
</evidence>
<dbReference type="GO" id="GO:0006398">
    <property type="term" value="P:mRNA 3'-end processing by stem-loop binding and cleavage"/>
    <property type="evidence" value="ECO:0007669"/>
    <property type="project" value="TreeGrafter"/>
</dbReference>
<evidence type="ECO:0000259" key="2">
    <source>
        <dbReference type="Pfam" id="PF01423"/>
    </source>
</evidence>
<dbReference type="OrthoDB" id="10256176at2759"/>
<evidence type="ECO:0000313" key="4">
    <source>
        <dbReference type="Proteomes" id="UP000318571"/>
    </source>
</evidence>
<dbReference type="Pfam" id="PF01423">
    <property type="entry name" value="LSM"/>
    <property type="match status" value="1"/>
</dbReference>
<name>A0A553P7E5_TIGCA</name>
<gene>
    <name evidence="3" type="ORF">TCAL_03343</name>
</gene>
<sequence length="147" mass="16814">MSSGQESFLKFNTLSCVAGLCVNHVTTVELRNDSHVTGLVKEVDGFMNVVMDDVEFVDPRHNRMKFSTFFVQNRLVRYIHIPKEIDIVAALPKVLERRKRTKGPPDPSDPAQKLSGARKKIMKIREQRRNEDLINAMKMCENKDAAK</sequence>
<dbReference type="InterPro" id="IPR010920">
    <property type="entry name" value="LSM_dom_sf"/>
</dbReference>
<dbReference type="InterPro" id="IPR001163">
    <property type="entry name" value="Sm_dom_euk/arc"/>
</dbReference>
<dbReference type="GO" id="GO:0071254">
    <property type="term" value="C:cytoplasmic U snRNP body"/>
    <property type="evidence" value="ECO:0007669"/>
    <property type="project" value="TreeGrafter"/>
</dbReference>
<dbReference type="GO" id="GO:0071208">
    <property type="term" value="F:histone pre-mRNA DCP binding"/>
    <property type="evidence" value="ECO:0007669"/>
    <property type="project" value="TreeGrafter"/>
</dbReference>
<evidence type="ECO:0000256" key="1">
    <source>
        <dbReference type="SAM" id="MobiDB-lite"/>
    </source>
</evidence>
<feature type="domain" description="Sm" evidence="2">
    <location>
        <begin position="21"/>
        <end position="80"/>
    </location>
</feature>